<feature type="transmembrane region" description="Helical" evidence="9">
    <location>
        <begin position="220"/>
        <end position="240"/>
    </location>
</feature>
<keyword evidence="13" id="KW-1185">Reference proteome</keyword>
<evidence type="ECO:0000313" key="13">
    <source>
        <dbReference type="Proteomes" id="UP000194127"/>
    </source>
</evidence>
<evidence type="ECO:0000256" key="7">
    <source>
        <dbReference type="ARBA" id="ARBA00023136"/>
    </source>
</evidence>
<organism evidence="12 13">
    <name type="scientific">Postia placenta MAD-698-R-SB12</name>
    <dbReference type="NCBI Taxonomy" id="670580"/>
    <lineage>
        <taxon>Eukaryota</taxon>
        <taxon>Fungi</taxon>
        <taxon>Dikarya</taxon>
        <taxon>Basidiomycota</taxon>
        <taxon>Agaricomycotina</taxon>
        <taxon>Agaricomycetes</taxon>
        <taxon>Polyporales</taxon>
        <taxon>Adustoporiaceae</taxon>
        <taxon>Rhodonia</taxon>
    </lineage>
</organism>
<evidence type="ECO:0008006" key="14">
    <source>
        <dbReference type="Google" id="ProtNLM"/>
    </source>
</evidence>
<dbReference type="Pfam" id="PF00664">
    <property type="entry name" value="ABC_membrane"/>
    <property type="match status" value="1"/>
</dbReference>
<dbReference type="InterPro" id="IPR003439">
    <property type="entry name" value="ABC_transporter-like_ATP-bd"/>
</dbReference>
<sequence>MSATDSLCVIFRLRHRDRRDWIVSATFRTYILTNAGSEVDAEFVINGRDQEIRKTRLRAGDQKESTVKTTMCSIEATDLWPFQDSEDNICWSLGYEIARILLIDSLLMRLGMQEVLSIPLPLEAAFLSPMKIYASVHQVTDFSDTLTFPTYAGCVSLVVFLLQLLYMSLWRNRSARKSAPEDISTNSADSDTVFPEEETTEVDTQSRIARHDTPQGGSTIFAFNVGKLVACAVLLTLSLISWVVSLSDDDSSALGLSQTWVLGGLCLTHAYVLILTFVPLLAKPAWGSIASGHATLVLLCALAVYLYRDVWPYATFTQKPLDTSEGVMLWVKIADLIVAALIIPLFTPRIHEPFDAKVRIPNGTNPSSHPHPEQTTPILSLMLFSWLDELVMKAYRMPHLPVDELPPLADTDSAGNLVKRAFKVLSEFGNPVGIKYLLAYIESGGADADVRPWVWITWFFIGPMAGVIVFSLYYMASMRVAVQLEAVVTELVFTHALRIRMKAETSEDAPTAPVTPVNASAVPSSAAQSEDEATVREEETFADSTTASTQSAKAKQKSKSTPEQAVVLTQPTAGEEKDRDKDKSLVGKINNLITSDLANITKGLEYAQIFVRVPVQLVLCVWFLYTILGWSATSRFWNACEHATRNTNYTIEEALGVIRMVKLFGWESHLMRQISKKREDELAWLRKSRLLNLFNSMVDYFIPLSTMMITYWTYMGVAFSMLTSQIHVCFGLLPEFIQGITELLDDFSENTSPNPDERRIHSSATDLDVIGFRDATFTWANEEQAPPDGRSRQRFMLRIENELTFKQGYINLIVGPTGSGKTSMLMALLGTMAPESRIGNEELNMAMLSELMRRISKTSCLVQRTTKHGTTKCGLKRDLELFDAGDMTEVGERGITLSGGQKVIHLETPETSAARVTLARAVYSTAEIFLLDDILAALDVHTARWIVEKCLKGDLIRGRTVLLVTHNIAMASPVSQFVVSLGVDGRVLSQGSLSSALAHDKTLAAETEKDRQAIEKVEYDAIAEDVYESAKKASGKLILEEEIAEGHVGWSAVKLYLTNLGGRHQIIFWIGCLGALFVSECIETSQVWYLGYWARQYEEHPANEVKVSLYLFGYATLLLVSLAFYALHYTVYTFGTIRASKIIHNSLFACVLGTTLRVLGNIMNTSDAMIVKLAAVVLMSPFFLIPGVLLVALGGWIGQLYMKVQLSVKREKSTAQAPVLGLFGAAFAGLGILERIKQYMDIEQEPKSTDSGVPPAYWPSSGDLKVENLSARYSPKWQDGPLVLQDISFEVKSGERVGIVGRTGSGKSSLTLALLRCIVTEGKVYYDGLPTDNLNLEALRSHITIIPQMPELLSGTLRQNLDPFEDYDDAVLNDALRSAGLFILQQDMDEGRITLDTQISSGGSNLSVGQRQILALARAIVRQSKLLILDEDYDTDAVIQESLRKELENGVTVLTVAHRLQTIMDADKIMVLDAGRIVEYDKPSELLKNKNGHLHALGKESGDVEKLYAMAAGAGASA</sequence>
<keyword evidence="4" id="KW-0547">Nucleotide-binding</keyword>
<dbReference type="SMART" id="SM00382">
    <property type="entry name" value="AAA"/>
    <property type="match status" value="2"/>
</dbReference>
<dbReference type="SUPFAM" id="SSF52540">
    <property type="entry name" value="P-loop containing nucleoside triphosphate hydrolases"/>
    <property type="match status" value="2"/>
</dbReference>
<feature type="region of interest" description="Disordered" evidence="8">
    <location>
        <begin position="180"/>
        <end position="211"/>
    </location>
</feature>
<dbReference type="STRING" id="670580.A0A1X6MJE2"/>
<dbReference type="RefSeq" id="XP_024333233.1">
    <property type="nucleotide sequence ID" value="XM_024480033.1"/>
</dbReference>
<dbReference type="OrthoDB" id="6500128at2759"/>
<evidence type="ECO:0000256" key="2">
    <source>
        <dbReference type="ARBA" id="ARBA00022448"/>
    </source>
</evidence>
<feature type="transmembrane region" description="Helical" evidence="9">
    <location>
        <begin position="327"/>
        <end position="347"/>
    </location>
</feature>
<dbReference type="EMBL" id="KZ110613">
    <property type="protein sequence ID" value="OSX56439.1"/>
    <property type="molecule type" value="Genomic_DNA"/>
</dbReference>
<name>A0A1X6MJE2_9APHY</name>
<feature type="domain" description="ABC transporter" evidence="10">
    <location>
        <begin position="1264"/>
        <end position="1499"/>
    </location>
</feature>
<evidence type="ECO:0000256" key="8">
    <source>
        <dbReference type="SAM" id="MobiDB-lite"/>
    </source>
</evidence>
<dbReference type="PANTHER" id="PTHR24223:SF356">
    <property type="entry name" value="ATP-BINDING CASSETTE TRANSPORTER ABC4"/>
    <property type="match status" value="1"/>
</dbReference>
<dbReference type="InterPro" id="IPR027417">
    <property type="entry name" value="P-loop_NTPase"/>
</dbReference>
<dbReference type="Pfam" id="PF00005">
    <property type="entry name" value="ABC_tran"/>
    <property type="match status" value="2"/>
</dbReference>
<keyword evidence="6 9" id="KW-1133">Transmembrane helix</keyword>
<evidence type="ECO:0000313" key="12">
    <source>
        <dbReference type="EMBL" id="OSX56439.1"/>
    </source>
</evidence>
<feature type="transmembrane region" description="Helical" evidence="9">
    <location>
        <begin position="1066"/>
        <end position="1089"/>
    </location>
</feature>
<evidence type="ECO:0000256" key="9">
    <source>
        <dbReference type="SAM" id="Phobius"/>
    </source>
</evidence>
<dbReference type="InterPro" id="IPR036640">
    <property type="entry name" value="ABC1_TM_sf"/>
</dbReference>
<dbReference type="PROSITE" id="PS50929">
    <property type="entry name" value="ABC_TM1F"/>
    <property type="match status" value="1"/>
</dbReference>
<comment type="subcellular location">
    <subcellularLocation>
        <location evidence="1">Membrane</location>
        <topology evidence="1">Multi-pass membrane protein</topology>
    </subcellularLocation>
</comment>
<proteinExistence type="predicted"/>
<feature type="compositionally biased region" description="Low complexity" evidence="8">
    <location>
        <begin position="509"/>
        <end position="527"/>
    </location>
</feature>
<protein>
    <recommendedName>
        <fullName evidence="14">ABC transporter domain-containing protein</fullName>
    </recommendedName>
</protein>
<reference evidence="12 13" key="1">
    <citation type="submission" date="2017-04" db="EMBL/GenBank/DDBJ databases">
        <title>Genome Sequence of the Model Brown-Rot Fungus Postia placenta SB12.</title>
        <authorList>
            <consortium name="DOE Joint Genome Institute"/>
            <person name="Gaskell J."/>
            <person name="Kersten P."/>
            <person name="Larrondo L.F."/>
            <person name="Canessa P."/>
            <person name="Martinez D."/>
            <person name="Hibbett D."/>
            <person name="Schmoll M."/>
            <person name="Kubicek C.P."/>
            <person name="Martinez A.T."/>
            <person name="Yadav J."/>
            <person name="Master E."/>
            <person name="Magnuson J.K."/>
            <person name="James T."/>
            <person name="Yaver D."/>
            <person name="Berka R."/>
            <person name="Labutti K."/>
            <person name="Lipzen A."/>
            <person name="Aerts A."/>
            <person name="Barry K."/>
            <person name="Henrissat B."/>
            <person name="Blanchette R."/>
            <person name="Grigoriev I."/>
            <person name="Cullen D."/>
        </authorList>
    </citation>
    <scope>NUCLEOTIDE SEQUENCE [LARGE SCALE GENOMIC DNA]</scope>
    <source>
        <strain evidence="12 13">MAD-698-R-SB12</strain>
    </source>
</reference>
<dbReference type="InterPro" id="IPR050173">
    <property type="entry name" value="ABC_transporter_C-like"/>
</dbReference>
<feature type="transmembrane region" description="Helical" evidence="9">
    <location>
        <begin position="148"/>
        <end position="169"/>
    </location>
</feature>
<dbReference type="CDD" id="cd18596">
    <property type="entry name" value="ABC_6TM_VMR1_D1_like"/>
    <property type="match status" value="1"/>
</dbReference>
<dbReference type="GeneID" id="36324983"/>
<evidence type="ECO:0000256" key="4">
    <source>
        <dbReference type="ARBA" id="ARBA00022741"/>
    </source>
</evidence>
<dbReference type="Proteomes" id="UP000194127">
    <property type="component" value="Unassembled WGS sequence"/>
</dbReference>
<feature type="compositionally biased region" description="Low complexity" evidence="8">
    <location>
        <begin position="544"/>
        <end position="553"/>
    </location>
</feature>
<dbReference type="GO" id="GO:0016020">
    <property type="term" value="C:membrane"/>
    <property type="evidence" value="ECO:0007669"/>
    <property type="project" value="UniProtKB-SubCell"/>
</dbReference>
<dbReference type="GO" id="GO:0005524">
    <property type="term" value="F:ATP binding"/>
    <property type="evidence" value="ECO:0007669"/>
    <property type="project" value="UniProtKB-KW"/>
</dbReference>
<dbReference type="SUPFAM" id="SSF90123">
    <property type="entry name" value="ABC transporter transmembrane region"/>
    <property type="match status" value="2"/>
</dbReference>
<feature type="transmembrane region" description="Helical" evidence="9">
    <location>
        <begin position="453"/>
        <end position="474"/>
    </location>
</feature>
<dbReference type="GO" id="GO:0140359">
    <property type="term" value="F:ABC-type transporter activity"/>
    <property type="evidence" value="ECO:0007669"/>
    <property type="project" value="InterPro"/>
</dbReference>
<dbReference type="CDD" id="cd03244">
    <property type="entry name" value="ABCC_MRP_domain2"/>
    <property type="match status" value="1"/>
</dbReference>
<keyword evidence="7 9" id="KW-0472">Membrane</keyword>
<keyword evidence="5" id="KW-0067">ATP-binding</keyword>
<dbReference type="InterPro" id="IPR011527">
    <property type="entry name" value="ABC1_TM_dom"/>
</dbReference>
<feature type="transmembrane region" description="Helical" evidence="9">
    <location>
        <begin position="1169"/>
        <end position="1193"/>
    </location>
</feature>
<dbReference type="FunFam" id="3.40.50.300:FF:000838">
    <property type="entry name" value="ABC multidrug transporter (Eurofung)"/>
    <property type="match status" value="1"/>
</dbReference>
<feature type="transmembrane region" description="Helical" evidence="9">
    <location>
        <begin position="1109"/>
        <end position="1130"/>
    </location>
</feature>
<keyword evidence="2" id="KW-0813">Transport</keyword>
<evidence type="ECO:0000256" key="6">
    <source>
        <dbReference type="ARBA" id="ARBA00022989"/>
    </source>
</evidence>
<keyword evidence="3 9" id="KW-0812">Transmembrane</keyword>
<evidence type="ECO:0000256" key="5">
    <source>
        <dbReference type="ARBA" id="ARBA00022840"/>
    </source>
</evidence>
<evidence type="ECO:0000259" key="10">
    <source>
        <dbReference type="PROSITE" id="PS50893"/>
    </source>
</evidence>
<evidence type="ECO:0000256" key="1">
    <source>
        <dbReference type="ARBA" id="ARBA00004141"/>
    </source>
</evidence>
<feature type="domain" description="ABC transporter" evidence="10">
    <location>
        <begin position="770"/>
        <end position="1015"/>
    </location>
</feature>
<feature type="transmembrane region" description="Helical" evidence="9">
    <location>
        <begin position="1142"/>
        <end position="1163"/>
    </location>
</feature>
<dbReference type="Gene3D" id="1.20.1560.10">
    <property type="entry name" value="ABC transporter type 1, transmembrane domain"/>
    <property type="match status" value="2"/>
</dbReference>
<feature type="transmembrane region" description="Helical" evidence="9">
    <location>
        <begin position="289"/>
        <end position="307"/>
    </location>
</feature>
<dbReference type="PROSITE" id="PS50893">
    <property type="entry name" value="ABC_TRANSPORTER_2"/>
    <property type="match status" value="2"/>
</dbReference>
<feature type="domain" description="ABC transmembrane type-1" evidence="11">
    <location>
        <begin position="424"/>
        <end position="749"/>
    </location>
</feature>
<dbReference type="InterPro" id="IPR003593">
    <property type="entry name" value="AAA+_ATPase"/>
</dbReference>
<accession>A0A1X6MJE2</accession>
<dbReference type="Gene3D" id="3.40.50.300">
    <property type="entry name" value="P-loop containing nucleotide triphosphate hydrolases"/>
    <property type="match status" value="2"/>
</dbReference>
<dbReference type="PANTHER" id="PTHR24223">
    <property type="entry name" value="ATP-BINDING CASSETTE SUB-FAMILY C"/>
    <property type="match status" value="1"/>
</dbReference>
<feature type="transmembrane region" description="Helical" evidence="9">
    <location>
        <begin position="260"/>
        <end position="282"/>
    </location>
</feature>
<feature type="region of interest" description="Disordered" evidence="8">
    <location>
        <begin position="504"/>
        <end position="581"/>
    </location>
</feature>
<evidence type="ECO:0000259" key="11">
    <source>
        <dbReference type="PROSITE" id="PS50929"/>
    </source>
</evidence>
<gene>
    <name evidence="12" type="ORF">POSPLADRAFT_1050657</name>
</gene>
<evidence type="ECO:0000256" key="3">
    <source>
        <dbReference type="ARBA" id="ARBA00022692"/>
    </source>
</evidence>
<dbReference type="GO" id="GO:0016887">
    <property type="term" value="F:ATP hydrolysis activity"/>
    <property type="evidence" value="ECO:0007669"/>
    <property type="project" value="InterPro"/>
</dbReference>